<dbReference type="PROSITE" id="PS51257">
    <property type="entry name" value="PROKAR_LIPOPROTEIN"/>
    <property type="match status" value="1"/>
</dbReference>
<evidence type="ECO:0000256" key="2">
    <source>
        <dbReference type="ARBA" id="ARBA00022729"/>
    </source>
</evidence>
<dbReference type="Gene3D" id="3.40.50.2300">
    <property type="match status" value="2"/>
</dbReference>
<evidence type="ECO:0000256" key="3">
    <source>
        <dbReference type="SAM" id="SignalP"/>
    </source>
</evidence>
<keyword evidence="2 3" id="KW-0732">Signal</keyword>
<dbReference type="Pfam" id="PF13458">
    <property type="entry name" value="Peripla_BP_6"/>
    <property type="match status" value="1"/>
</dbReference>
<dbReference type="Proteomes" id="UP001382727">
    <property type="component" value="Chromosome"/>
</dbReference>
<feature type="signal peptide" evidence="3">
    <location>
        <begin position="1"/>
        <end position="20"/>
    </location>
</feature>
<evidence type="ECO:0000256" key="1">
    <source>
        <dbReference type="ARBA" id="ARBA00010062"/>
    </source>
</evidence>
<dbReference type="CDD" id="cd06346">
    <property type="entry name" value="PBP1_ABC_ligand_binding-like"/>
    <property type="match status" value="1"/>
</dbReference>
<name>A0ABZ2MLY4_9MICO</name>
<dbReference type="EMBL" id="CP144913">
    <property type="protein sequence ID" value="WXB78045.1"/>
    <property type="molecule type" value="Genomic_DNA"/>
</dbReference>
<dbReference type="RefSeq" id="WP_338752483.1">
    <property type="nucleotide sequence ID" value="NZ_CP144913.1"/>
</dbReference>
<proteinExistence type="inferred from homology"/>
<dbReference type="PANTHER" id="PTHR30483">
    <property type="entry name" value="LEUCINE-SPECIFIC-BINDING PROTEIN"/>
    <property type="match status" value="1"/>
</dbReference>
<dbReference type="SUPFAM" id="SSF53822">
    <property type="entry name" value="Periplasmic binding protein-like I"/>
    <property type="match status" value="1"/>
</dbReference>
<evidence type="ECO:0000313" key="6">
    <source>
        <dbReference type="Proteomes" id="UP001382727"/>
    </source>
</evidence>
<dbReference type="InterPro" id="IPR028082">
    <property type="entry name" value="Peripla_BP_I"/>
</dbReference>
<dbReference type="InterPro" id="IPR051010">
    <property type="entry name" value="BCAA_transport"/>
</dbReference>
<protein>
    <submittedName>
        <fullName evidence="5">ABC transporter substrate-binding protein</fullName>
    </submittedName>
</protein>
<dbReference type="InterPro" id="IPR028081">
    <property type="entry name" value="Leu-bd"/>
</dbReference>
<organism evidence="5 6">
    <name type="scientific">Janibacter alittae</name>
    <dbReference type="NCBI Taxonomy" id="3115209"/>
    <lineage>
        <taxon>Bacteria</taxon>
        <taxon>Bacillati</taxon>
        <taxon>Actinomycetota</taxon>
        <taxon>Actinomycetes</taxon>
        <taxon>Micrococcales</taxon>
        <taxon>Intrasporangiaceae</taxon>
        <taxon>Janibacter</taxon>
    </lineage>
</organism>
<sequence>MRTKTLSVTAAALLVLSACGGGGDGDGGGSGGDGGSSEPLKLGYVLPETGQLAFLGPPQIQASKYAISQINDAGGVLGQDIPELVSGDEADTAAIASQSAERVLNADVDAIIGAAASGMSLAIIDKITGSQVVQCSGSNTAPTFTGYQDDGYYFRTAPSDAMQGPVLAETIIGDGYSNVALVGRADDYGKGLVDATAEALESSGATIATKEMYDPKATNFDAVVQKVVGAKPDAVVLVAFEEGKQILSGLVESGLTTDKVGLYGADGLRSEELPELVNKKDPSVLSGMKGTAPASAANEAFLKGLKEFAPDLEETQFAPQVFDCVNIIALAAEQADSTDPTDFKDEVDGVTKDGEECSSFEDCKALIEDGTDINYQGASGPLDFTDDGEPGAASIEVYTFNDKGDLKTVKVQEVSPE</sequence>
<feature type="chain" id="PRO_5046331730" evidence="3">
    <location>
        <begin position="21"/>
        <end position="417"/>
    </location>
</feature>
<gene>
    <name evidence="5" type="ORF">V1351_07965</name>
</gene>
<dbReference type="PANTHER" id="PTHR30483:SF6">
    <property type="entry name" value="PERIPLASMIC BINDING PROTEIN OF ABC TRANSPORTER FOR NATURAL AMINO ACIDS"/>
    <property type="match status" value="1"/>
</dbReference>
<feature type="domain" description="Leucine-binding protein" evidence="4">
    <location>
        <begin position="39"/>
        <end position="353"/>
    </location>
</feature>
<reference evidence="5 6" key="1">
    <citation type="submission" date="2024-02" db="EMBL/GenBank/DDBJ databases">
        <title>Janibacter sp. nov., isolated from gut of marine sandworm.</title>
        <authorList>
            <person name="Kim B."/>
            <person name="Jun M.O."/>
            <person name="Shin N.-R."/>
        </authorList>
    </citation>
    <scope>NUCLEOTIDE SEQUENCE [LARGE SCALE GENOMIC DNA]</scope>
    <source>
        <strain evidence="5 6">A1S7</strain>
    </source>
</reference>
<accession>A0ABZ2MLY4</accession>
<evidence type="ECO:0000313" key="5">
    <source>
        <dbReference type="EMBL" id="WXB78045.1"/>
    </source>
</evidence>
<comment type="similarity">
    <text evidence="1">Belongs to the leucine-binding protein family.</text>
</comment>
<evidence type="ECO:0000259" key="4">
    <source>
        <dbReference type="Pfam" id="PF13458"/>
    </source>
</evidence>
<keyword evidence="6" id="KW-1185">Reference proteome</keyword>